<organism evidence="3">
    <name type="scientific">Brugia timori</name>
    <dbReference type="NCBI Taxonomy" id="42155"/>
    <lineage>
        <taxon>Eukaryota</taxon>
        <taxon>Metazoa</taxon>
        <taxon>Ecdysozoa</taxon>
        <taxon>Nematoda</taxon>
        <taxon>Chromadorea</taxon>
        <taxon>Rhabditida</taxon>
        <taxon>Spirurina</taxon>
        <taxon>Spiruromorpha</taxon>
        <taxon>Filarioidea</taxon>
        <taxon>Onchocercidae</taxon>
        <taxon>Brugia</taxon>
    </lineage>
</organism>
<dbReference type="WBParaSite" id="BTMF_0000250001-mRNA-1">
    <property type="protein sequence ID" value="BTMF_0000250001-mRNA-1"/>
    <property type="gene ID" value="BTMF_0000250001"/>
</dbReference>
<evidence type="ECO:0000313" key="3">
    <source>
        <dbReference type="WBParaSite" id="BTMF_0000250001-mRNA-1"/>
    </source>
</evidence>
<name>A0A0R3Q846_9BILA</name>
<dbReference type="Proteomes" id="UP000280834">
    <property type="component" value="Unassembled WGS sequence"/>
</dbReference>
<accession>A0A0R3Q846</accession>
<evidence type="ECO:0000313" key="1">
    <source>
        <dbReference type="EMBL" id="VDO11152.1"/>
    </source>
</evidence>
<evidence type="ECO:0000313" key="2">
    <source>
        <dbReference type="Proteomes" id="UP000280834"/>
    </source>
</evidence>
<keyword evidence="2" id="KW-1185">Reference proteome</keyword>
<dbReference type="AlphaFoldDB" id="A0A0R3Q846"/>
<reference evidence="1 2" key="2">
    <citation type="submission" date="2018-11" db="EMBL/GenBank/DDBJ databases">
        <authorList>
            <consortium name="Pathogen Informatics"/>
        </authorList>
    </citation>
    <scope>NUCLEOTIDE SEQUENCE [LARGE SCALE GENOMIC DNA]</scope>
</reference>
<dbReference type="EMBL" id="UZAG01001391">
    <property type="protein sequence ID" value="VDO11152.1"/>
    <property type="molecule type" value="Genomic_DNA"/>
</dbReference>
<reference evidence="3" key="1">
    <citation type="submission" date="2017-02" db="UniProtKB">
        <authorList>
            <consortium name="WormBaseParasite"/>
        </authorList>
    </citation>
    <scope>IDENTIFICATION</scope>
</reference>
<dbReference type="STRING" id="42155.A0A0R3Q846"/>
<sequence>MSRGYGDLICIMLETLVEGEPKMSGGDNLLEAKGELKQQSKPDLVLLVV</sequence>
<gene>
    <name evidence="1" type="ORF">BTMF_LOCUS1829</name>
</gene>
<proteinExistence type="predicted"/>
<protein>
    <submittedName>
        <fullName evidence="3">Response regulator</fullName>
    </submittedName>
</protein>